<accession>A0A9D3MVN3</accession>
<sequence>MSKCDSDSSPTNGTHGVRDPEKPPGPGHHLSSNIENKKGITVSPIFHGCNFGHDVSNTINITANIVNGVIEPASSSTCPQVGMNRGGQRATKRSRAPCTDMTTAPQKREKENTDDTIAGYIHRVSPIMTSAKRHRYFTATFQSREGFHHTVIFDVDKYARFQHASTNQTPVELEHITKEHSFNDPSSFKIICNRETILTDTSIDFPVKREKENTDDTIAGYIHRVSRIMTSAKCHRYFTATFQSREGFHRTVIFDVDRYALFQHASTNQTPVELEHITKEHSFNDPSSFKIICNRETILTNTSVDFPVKTVDDFSKFTIDKIKTMPSKQPIPSIDAHVSALQPATSQAHM</sequence>
<dbReference type="EMBL" id="JAFIRN010000002">
    <property type="protein sequence ID" value="KAG5854155.1"/>
    <property type="molecule type" value="Genomic_DNA"/>
</dbReference>
<gene>
    <name evidence="2" type="ORF">ANANG_G00034620</name>
</gene>
<dbReference type="Proteomes" id="UP001044222">
    <property type="component" value="Unassembled WGS sequence"/>
</dbReference>
<keyword evidence="3" id="KW-1185">Reference proteome</keyword>
<proteinExistence type="predicted"/>
<evidence type="ECO:0000256" key="1">
    <source>
        <dbReference type="SAM" id="MobiDB-lite"/>
    </source>
</evidence>
<feature type="region of interest" description="Disordered" evidence="1">
    <location>
        <begin position="76"/>
        <end position="110"/>
    </location>
</feature>
<dbReference type="AlphaFoldDB" id="A0A9D3MVN3"/>
<evidence type="ECO:0000313" key="2">
    <source>
        <dbReference type="EMBL" id="KAG5854155.1"/>
    </source>
</evidence>
<evidence type="ECO:0000313" key="3">
    <source>
        <dbReference type="Proteomes" id="UP001044222"/>
    </source>
</evidence>
<organism evidence="2 3">
    <name type="scientific">Anguilla anguilla</name>
    <name type="common">European freshwater eel</name>
    <name type="synonym">Muraena anguilla</name>
    <dbReference type="NCBI Taxonomy" id="7936"/>
    <lineage>
        <taxon>Eukaryota</taxon>
        <taxon>Metazoa</taxon>
        <taxon>Chordata</taxon>
        <taxon>Craniata</taxon>
        <taxon>Vertebrata</taxon>
        <taxon>Euteleostomi</taxon>
        <taxon>Actinopterygii</taxon>
        <taxon>Neopterygii</taxon>
        <taxon>Teleostei</taxon>
        <taxon>Anguilliformes</taxon>
        <taxon>Anguillidae</taxon>
        <taxon>Anguilla</taxon>
    </lineage>
</organism>
<reference evidence="2" key="1">
    <citation type="submission" date="2021-01" db="EMBL/GenBank/DDBJ databases">
        <title>A chromosome-scale assembly of European eel, Anguilla anguilla.</title>
        <authorList>
            <person name="Henkel C."/>
            <person name="Jong-Raadsen S.A."/>
            <person name="Dufour S."/>
            <person name="Weltzien F.-A."/>
            <person name="Palstra A.P."/>
            <person name="Pelster B."/>
            <person name="Spaink H.P."/>
            <person name="Van Den Thillart G.E."/>
            <person name="Jansen H."/>
            <person name="Zahm M."/>
            <person name="Klopp C."/>
            <person name="Cedric C."/>
            <person name="Louis A."/>
            <person name="Berthelot C."/>
            <person name="Parey E."/>
            <person name="Roest Crollius H."/>
            <person name="Montfort J."/>
            <person name="Robinson-Rechavi M."/>
            <person name="Bucao C."/>
            <person name="Bouchez O."/>
            <person name="Gislard M."/>
            <person name="Lluch J."/>
            <person name="Milhes M."/>
            <person name="Lampietro C."/>
            <person name="Lopez Roques C."/>
            <person name="Donnadieu C."/>
            <person name="Braasch I."/>
            <person name="Desvignes T."/>
            <person name="Postlethwait J."/>
            <person name="Bobe J."/>
            <person name="Guiguen Y."/>
            <person name="Dirks R."/>
        </authorList>
    </citation>
    <scope>NUCLEOTIDE SEQUENCE</scope>
    <source>
        <strain evidence="2">Tag_6206</strain>
        <tissue evidence="2">Liver</tissue>
    </source>
</reference>
<feature type="region of interest" description="Disordered" evidence="1">
    <location>
        <begin position="1"/>
        <end position="34"/>
    </location>
</feature>
<protein>
    <submittedName>
        <fullName evidence="2">Uncharacterized protein</fullName>
    </submittedName>
</protein>
<comment type="caution">
    <text evidence="2">The sequence shown here is derived from an EMBL/GenBank/DDBJ whole genome shotgun (WGS) entry which is preliminary data.</text>
</comment>
<name>A0A9D3MVN3_ANGAN</name>